<keyword evidence="4" id="KW-1185">Reference proteome</keyword>
<protein>
    <submittedName>
        <fullName evidence="3">Adenylate/guanylate cyclase domain-containing protein</fullName>
    </submittedName>
</protein>
<dbReference type="Gene3D" id="3.30.70.1230">
    <property type="entry name" value="Nucleotide cyclase"/>
    <property type="match status" value="1"/>
</dbReference>
<accession>A0ABW3KBN0</accession>
<dbReference type="SUPFAM" id="SSF55073">
    <property type="entry name" value="Nucleotide cyclase"/>
    <property type="match status" value="1"/>
</dbReference>
<evidence type="ECO:0000256" key="1">
    <source>
        <dbReference type="SAM" id="Phobius"/>
    </source>
</evidence>
<evidence type="ECO:0000313" key="3">
    <source>
        <dbReference type="EMBL" id="MFD1003355.1"/>
    </source>
</evidence>
<dbReference type="CDD" id="cd07302">
    <property type="entry name" value="CHD"/>
    <property type="match status" value="1"/>
</dbReference>
<gene>
    <name evidence="3" type="ORF">ACFQ21_28775</name>
</gene>
<keyword evidence="1" id="KW-1133">Transmembrane helix</keyword>
<feature type="transmembrane region" description="Helical" evidence="1">
    <location>
        <begin position="127"/>
        <end position="148"/>
    </location>
</feature>
<proteinExistence type="predicted"/>
<dbReference type="InterPro" id="IPR001054">
    <property type="entry name" value="A/G_cyclase"/>
</dbReference>
<keyword evidence="1" id="KW-0812">Transmembrane</keyword>
<organism evidence="3 4">
    <name type="scientific">Ohtaekwangia kribbensis</name>
    <dbReference type="NCBI Taxonomy" id="688913"/>
    <lineage>
        <taxon>Bacteria</taxon>
        <taxon>Pseudomonadati</taxon>
        <taxon>Bacteroidota</taxon>
        <taxon>Cytophagia</taxon>
        <taxon>Cytophagales</taxon>
        <taxon>Fulvivirgaceae</taxon>
        <taxon>Ohtaekwangia</taxon>
    </lineage>
</organism>
<feature type="transmembrane region" description="Helical" evidence="1">
    <location>
        <begin position="81"/>
        <end position="107"/>
    </location>
</feature>
<feature type="transmembrane region" description="Helical" evidence="1">
    <location>
        <begin position="48"/>
        <end position="69"/>
    </location>
</feature>
<keyword evidence="1" id="KW-0472">Membrane</keyword>
<comment type="caution">
    <text evidence="3">The sequence shown here is derived from an EMBL/GenBank/DDBJ whole genome shotgun (WGS) entry which is preliminary data.</text>
</comment>
<feature type="domain" description="Guanylate cyclase" evidence="2">
    <location>
        <begin position="174"/>
        <end position="303"/>
    </location>
</feature>
<dbReference type="RefSeq" id="WP_377585980.1">
    <property type="nucleotide sequence ID" value="NZ_JBHTKA010000016.1"/>
</dbReference>
<reference evidence="4" key="1">
    <citation type="journal article" date="2019" name="Int. J. Syst. Evol. Microbiol.">
        <title>The Global Catalogue of Microorganisms (GCM) 10K type strain sequencing project: providing services to taxonomists for standard genome sequencing and annotation.</title>
        <authorList>
            <consortium name="The Broad Institute Genomics Platform"/>
            <consortium name="The Broad Institute Genome Sequencing Center for Infectious Disease"/>
            <person name="Wu L."/>
            <person name="Ma J."/>
        </authorList>
    </citation>
    <scope>NUCLEOTIDE SEQUENCE [LARGE SCALE GENOMIC DNA]</scope>
    <source>
        <strain evidence="4">CCUG 58938</strain>
    </source>
</reference>
<sequence length="365" mass="41448">MKKKSGKITEVIALMAVYIGGLILFRILNELGSDTSMMENLPEGMVNLTIALAGIVTGAGMAFIEFNVLPRIAHLPGRHYTVLRFLITTTTVICGIAFVQTLFAKVYFGKSWADTLIDTGRFLQTGIFWSSFIYLMLFSIILSLFKVVHYHIGPGTMLNFISGKYRIPQEEDRIFLFIDLKSSTTIAEQLGHARYSRFLNTCFNDLAEVIKLHQAEIYQFVGDEAVLTWRTDTDNKNAKCIKLFYDFKKRLAQNRELYLEKFGIFPEFKAAAHTGMVSASEAQGGKRELLYHGDVLNTCARILELCSRYKKELLLSESVADWIRQSPNYTIQHVEECILRGKEEYTSVFEVFEARTTAVDVPFGI</sequence>
<dbReference type="InterPro" id="IPR029787">
    <property type="entry name" value="Nucleotide_cyclase"/>
</dbReference>
<dbReference type="Pfam" id="PF00211">
    <property type="entry name" value="Guanylate_cyc"/>
    <property type="match status" value="1"/>
</dbReference>
<evidence type="ECO:0000259" key="2">
    <source>
        <dbReference type="PROSITE" id="PS50125"/>
    </source>
</evidence>
<dbReference type="EMBL" id="JBHTKA010000016">
    <property type="protein sequence ID" value="MFD1003355.1"/>
    <property type="molecule type" value="Genomic_DNA"/>
</dbReference>
<dbReference type="PROSITE" id="PS50125">
    <property type="entry name" value="GUANYLATE_CYCLASE_2"/>
    <property type="match status" value="1"/>
</dbReference>
<evidence type="ECO:0000313" key="4">
    <source>
        <dbReference type="Proteomes" id="UP001597112"/>
    </source>
</evidence>
<name>A0ABW3KBN0_9BACT</name>
<feature type="transmembrane region" description="Helical" evidence="1">
    <location>
        <begin position="12"/>
        <end position="28"/>
    </location>
</feature>
<dbReference type="Proteomes" id="UP001597112">
    <property type="component" value="Unassembled WGS sequence"/>
</dbReference>